<evidence type="ECO:0000256" key="1">
    <source>
        <dbReference type="SAM" id="MobiDB-lite"/>
    </source>
</evidence>
<gene>
    <name evidence="2" type="ORF">E2C01_032599</name>
</gene>
<protein>
    <submittedName>
        <fullName evidence="2">Uncharacterized protein</fullName>
    </submittedName>
</protein>
<organism evidence="2 3">
    <name type="scientific">Portunus trituberculatus</name>
    <name type="common">Swimming crab</name>
    <name type="synonym">Neptunus trituberculatus</name>
    <dbReference type="NCBI Taxonomy" id="210409"/>
    <lineage>
        <taxon>Eukaryota</taxon>
        <taxon>Metazoa</taxon>
        <taxon>Ecdysozoa</taxon>
        <taxon>Arthropoda</taxon>
        <taxon>Crustacea</taxon>
        <taxon>Multicrustacea</taxon>
        <taxon>Malacostraca</taxon>
        <taxon>Eumalacostraca</taxon>
        <taxon>Eucarida</taxon>
        <taxon>Decapoda</taxon>
        <taxon>Pleocyemata</taxon>
        <taxon>Brachyura</taxon>
        <taxon>Eubrachyura</taxon>
        <taxon>Portunoidea</taxon>
        <taxon>Portunidae</taxon>
        <taxon>Portuninae</taxon>
        <taxon>Portunus</taxon>
    </lineage>
</organism>
<comment type="caution">
    <text evidence="2">The sequence shown here is derived from an EMBL/GenBank/DDBJ whole genome shotgun (WGS) entry which is preliminary data.</text>
</comment>
<name>A0A5B7F1H2_PORTR</name>
<dbReference type="AlphaFoldDB" id="A0A5B7F1H2"/>
<dbReference type="Proteomes" id="UP000324222">
    <property type="component" value="Unassembled WGS sequence"/>
</dbReference>
<keyword evidence="3" id="KW-1185">Reference proteome</keyword>
<evidence type="ECO:0000313" key="3">
    <source>
        <dbReference type="Proteomes" id="UP000324222"/>
    </source>
</evidence>
<reference evidence="2 3" key="1">
    <citation type="submission" date="2019-05" db="EMBL/GenBank/DDBJ databases">
        <title>Another draft genome of Portunus trituberculatus and its Hox gene families provides insights of decapod evolution.</title>
        <authorList>
            <person name="Jeong J.-H."/>
            <person name="Song I."/>
            <person name="Kim S."/>
            <person name="Choi T."/>
            <person name="Kim D."/>
            <person name="Ryu S."/>
            <person name="Kim W."/>
        </authorList>
    </citation>
    <scope>NUCLEOTIDE SEQUENCE [LARGE SCALE GENOMIC DNA]</scope>
    <source>
        <tissue evidence="2">Muscle</tissue>
    </source>
</reference>
<feature type="region of interest" description="Disordered" evidence="1">
    <location>
        <begin position="35"/>
        <end position="78"/>
    </location>
</feature>
<dbReference type="EMBL" id="VSRR010004252">
    <property type="protein sequence ID" value="MPC39079.1"/>
    <property type="molecule type" value="Genomic_DNA"/>
</dbReference>
<sequence>MTVEAFVSSVAVMISGVENHDVRVSEDGAIQYQVQHHEEHQQDEKGESETLMLTGHHLGDVVDSPSSYKLNSGRNGDQ</sequence>
<accession>A0A5B7F1H2</accession>
<evidence type="ECO:0000313" key="2">
    <source>
        <dbReference type="EMBL" id="MPC39079.1"/>
    </source>
</evidence>
<feature type="compositionally biased region" description="Polar residues" evidence="1">
    <location>
        <begin position="64"/>
        <end position="78"/>
    </location>
</feature>
<proteinExistence type="predicted"/>
<feature type="compositionally biased region" description="Basic and acidic residues" evidence="1">
    <location>
        <begin position="35"/>
        <end position="48"/>
    </location>
</feature>